<proteinExistence type="predicted"/>
<dbReference type="PANTHER" id="PTHR11566">
    <property type="entry name" value="DYNAMIN"/>
    <property type="match status" value="1"/>
</dbReference>
<dbReference type="GO" id="GO:0003924">
    <property type="term" value="F:GTPase activity"/>
    <property type="evidence" value="ECO:0007669"/>
    <property type="project" value="InterPro"/>
</dbReference>
<dbReference type="PROSITE" id="PS51388">
    <property type="entry name" value="GED"/>
    <property type="match status" value="1"/>
</dbReference>
<evidence type="ECO:0000313" key="4">
    <source>
        <dbReference type="EMBL" id="CAD7247361.1"/>
    </source>
</evidence>
<dbReference type="InterPro" id="IPR020850">
    <property type="entry name" value="GED_dom"/>
</dbReference>
<dbReference type="GO" id="GO:0005737">
    <property type="term" value="C:cytoplasm"/>
    <property type="evidence" value="ECO:0007669"/>
    <property type="project" value="TreeGrafter"/>
</dbReference>
<dbReference type="SUPFAM" id="SSF50729">
    <property type="entry name" value="PH domain-like"/>
    <property type="match status" value="1"/>
</dbReference>
<dbReference type="GO" id="GO:0005525">
    <property type="term" value="F:GTP binding"/>
    <property type="evidence" value="ECO:0007669"/>
    <property type="project" value="UniProtKB-KW"/>
</dbReference>
<evidence type="ECO:0000259" key="3">
    <source>
        <dbReference type="PROSITE" id="PS51388"/>
    </source>
</evidence>
<dbReference type="Pfam" id="PF02212">
    <property type="entry name" value="GED"/>
    <property type="match status" value="1"/>
</dbReference>
<reference evidence="4" key="1">
    <citation type="submission" date="2020-11" db="EMBL/GenBank/DDBJ databases">
        <authorList>
            <person name="Tran Van P."/>
        </authorList>
    </citation>
    <scope>NUCLEOTIDE SEQUENCE</scope>
</reference>
<evidence type="ECO:0000313" key="5">
    <source>
        <dbReference type="Proteomes" id="UP000677054"/>
    </source>
</evidence>
<gene>
    <name evidence="4" type="ORF">DSTB1V02_LOCUS7193</name>
</gene>
<dbReference type="AlphaFoldDB" id="A0A7R8XBQ1"/>
<feature type="domain" description="PH" evidence="2">
    <location>
        <begin position="154"/>
        <end position="262"/>
    </location>
</feature>
<dbReference type="InterPro" id="IPR022812">
    <property type="entry name" value="Dynamin"/>
</dbReference>
<dbReference type="InterPro" id="IPR011993">
    <property type="entry name" value="PH-like_dom_sf"/>
</dbReference>
<feature type="domain" description="GED" evidence="3">
    <location>
        <begin position="332"/>
        <end position="423"/>
    </location>
</feature>
<dbReference type="EMBL" id="LR900948">
    <property type="protein sequence ID" value="CAD7247361.1"/>
    <property type="molecule type" value="Genomic_DNA"/>
</dbReference>
<dbReference type="Gene3D" id="2.30.29.30">
    <property type="entry name" value="Pleckstrin-homology domain (PH domain)/Phosphotyrosine-binding domain (PTB)"/>
    <property type="match status" value="1"/>
</dbReference>
<protein>
    <recommendedName>
        <fullName evidence="6">GED domain-containing protein</fullName>
    </recommendedName>
</protein>
<dbReference type="SMART" id="SM00302">
    <property type="entry name" value="GED"/>
    <property type="match status" value="1"/>
</dbReference>
<dbReference type="PROSITE" id="PS50003">
    <property type="entry name" value="PH_DOMAIN"/>
    <property type="match status" value="1"/>
</dbReference>
<sequence length="429" mass="49814">MPSKEEVMTVMRNLVGVHNYMAPPQQTLRIMIHHLTKKFEEPMKMSVEIIAEHTGRAIEKYASQEIGSFPNLKQEVLILVMEKLKQNELSCKELLVTYIEAERAFMNDKHPNMKQDDSYSFVRISGTGEGKANGEKMNPRSSPIPPPKVPKGTQKIHQGFLSLPGESAFRRRRKQAWFTLTPSQLTAFEDDQEDKELLRLNNEEIRIVVRNEMRRSRKFTISSIDGRSLGRGYAKEIEVTYDGKDGKEAGEQWESKFREAGIQIENLGSSVSLIFLRTYHSKEPLDPFYLRMKFYDDRADNDNTLQRRSLIRQWSMTRPRKVVFEKDLKKDGDDFIEKILRYMRIVRETIRDLTPKYIILKLINMLVKYIEEELVAEIQERNDIDKLMEPGGDEEMKKKHLLSLYEATQEAVKIINSFTLSNAPSSASA</sequence>
<dbReference type="GO" id="GO:0005874">
    <property type="term" value="C:microtubule"/>
    <property type="evidence" value="ECO:0007669"/>
    <property type="project" value="TreeGrafter"/>
</dbReference>
<organism evidence="4">
    <name type="scientific">Darwinula stevensoni</name>
    <dbReference type="NCBI Taxonomy" id="69355"/>
    <lineage>
        <taxon>Eukaryota</taxon>
        <taxon>Metazoa</taxon>
        <taxon>Ecdysozoa</taxon>
        <taxon>Arthropoda</taxon>
        <taxon>Crustacea</taxon>
        <taxon>Oligostraca</taxon>
        <taxon>Ostracoda</taxon>
        <taxon>Podocopa</taxon>
        <taxon>Podocopida</taxon>
        <taxon>Darwinulocopina</taxon>
        <taxon>Darwinuloidea</taxon>
        <taxon>Darwinulidae</taxon>
        <taxon>Darwinula</taxon>
    </lineage>
</organism>
<evidence type="ECO:0008006" key="6">
    <source>
        <dbReference type="Google" id="ProtNLM"/>
    </source>
</evidence>
<dbReference type="GO" id="GO:0016020">
    <property type="term" value="C:membrane"/>
    <property type="evidence" value="ECO:0007669"/>
    <property type="project" value="TreeGrafter"/>
</dbReference>
<dbReference type="EMBL" id="CAJPEV010001431">
    <property type="protein sequence ID" value="CAG0892606.1"/>
    <property type="molecule type" value="Genomic_DNA"/>
</dbReference>
<dbReference type="Gene3D" id="1.20.120.1240">
    <property type="entry name" value="Dynamin, middle domain"/>
    <property type="match status" value="2"/>
</dbReference>
<dbReference type="InterPro" id="IPR003130">
    <property type="entry name" value="GED"/>
</dbReference>
<keyword evidence="5" id="KW-1185">Reference proteome</keyword>
<dbReference type="InterPro" id="IPR000375">
    <property type="entry name" value="Dynamin_stalk"/>
</dbReference>
<accession>A0A7R8XBQ1</accession>
<dbReference type="Proteomes" id="UP000677054">
    <property type="component" value="Unassembled WGS sequence"/>
</dbReference>
<evidence type="ECO:0000256" key="1">
    <source>
        <dbReference type="SAM" id="MobiDB-lite"/>
    </source>
</evidence>
<dbReference type="InterPro" id="IPR001849">
    <property type="entry name" value="PH_domain"/>
</dbReference>
<dbReference type="GO" id="GO:0008017">
    <property type="term" value="F:microtubule binding"/>
    <property type="evidence" value="ECO:0007669"/>
    <property type="project" value="TreeGrafter"/>
</dbReference>
<name>A0A7R8XBQ1_9CRUS</name>
<dbReference type="Pfam" id="PF01031">
    <property type="entry name" value="Dynamin_M"/>
    <property type="match status" value="1"/>
</dbReference>
<feature type="region of interest" description="Disordered" evidence="1">
    <location>
        <begin position="128"/>
        <end position="154"/>
    </location>
</feature>
<evidence type="ECO:0000259" key="2">
    <source>
        <dbReference type="PROSITE" id="PS50003"/>
    </source>
</evidence>